<feature type="repeat" description="Solcar" evidence="10">
    <location>
        <begin position="116"/>
        <end position="208"/>
    </location>
</feature>
<dbReference type="Proteomes" id="UP000440578">
    <property type="component" value="Unassembled WGS sequence"/>
</dbReference>
<dbReference type="AlphaFoldDB" id="A0A6A4W2V8"/>
<proteinExistence type="inferred from homology"/>
<comment type="similarity">
    <text evidence="2 11">Belongs to the mitochondrial carrier (TC 2.A.29) family.</text>
</comment>
<keyword evidence="5" id="KW-0677">Repeat</keyword>
<comment type="caution">
    <text evidence="12">The sequence shown here is derived from an EMBL/GenBank/DDBJ whole genome shotgun (WGS) entry which is preliminary data.</text>
</comment>
<keyword evidence="13" id="KW-1185">Reference proteome</keyword>
<sequence>MKAAEMAVTKIVDVGTADAVWFKYLLSCIAASCAEFATYPLDLTKTRLQIQGESADSKVPYRGLFRTGLGVVREEGILCLWQGITPAVFRHVIYTGVRMNGYEWMRNQVREEGASLPVWQAALGGLLAGGTGQLLASPADLVKVQMQMEGRRRLLGQKPRVLSARHAFQRIISEGGVRSLWKGCVPNVQRSALVNLGDLTTYDSVKGRLVRNTACSGLVSATLGTPADVVKTRVMNQPTDHHGRGLLYRNSIDCFIHLVRSEGLLAMYKGFLPCWMRMAPWSLTFWFTYENMRKFFGTPTF</sequence>
<gene>
    <name evidence="12" type="primary">SLC25A27_3</name>
    <name evidence="12" type="ORF">FJT64_004533</name>
</gene>
<dbReference type="InterPro" id="IPR050391">
    <property type="entry name" value="Mito_Metabolite_Transporter"/>
</dbReference>
<keyword evidence="6" id="KW-0999">Mitochondrion inner membrane</keyword>
<dbReference type="PROSITE" id="PS50920">
    <property type="entry name" value="SOLCAR"/>
    <property type="match status" value="3"/>
</dbReference>
<evidence type="ECO:0000256" key="11">
    <source>
        <dbReference type="RuleBase" id="RU000488"/>
    </source>
</evidence>
<dbReference type="FunFam" id="1.50.40.10:FF:000062">
    <property type="entry name" value="mitochondrial uncoupling protein 3"/>
    <property type="match status" value="1"/>
</dbReference>
<dbReference type="PANTHER" id="PTHR45618">
    <property type="entry name" value="MITOCHONDRIAL DICARBOXYLATE CARRIER-RELATED"/>
    <property type="match status" value="1"/>
</dbReference>
<protein>
    <submittedName>
        <fullName evidence="12">Mitochondrial uncoupling protein 4</fullName>
    </submittedName>
</protein>
<evidence type="ECO:0000256" key="8">
    <source>
        <dbReference type="ARBA" id="ARBA00023128"/>
    </source>
</evidence>
<evidence type="ECO:0000256" key="6">
    <source>
        <dbReference type="ARBA" id="ARBA00022792"/>
    </source>
</evidence>
<dbReference type="GO" id="GO:0005743">
    <property type="term" value="C:mitochondrial inner membrane"/>
    <property type="evidence" value="ECO:0007669"/>
    <property type="project" value="UniProtKB-SubCell"/>
</dbReference>
<evidence type="ECO:0000256" key="3">
    <source>
        <dbReference type="ARBA" id="ARBA00022448"/>
    </source>
</evidence>
<dbReference type="SUPFAM" id="SSF103506">
    <property type="entry name" value="Mitochondrial carrier"/>
    <property type="match status" value="1"/>
</dbReference>
<evidence type="ECO:0000313" key="13">
    <source>
        <dbReference type="Proteomes" id="UP000440578"/>
    </source>
</evidence>
<organism evidence="12 13">
    <name type="scientific">Amphibalanus amphitrite</name>
    <name type="common">Striped barnacle</name>
    <name type="synonym">Balanus amphitrite</name>
    <dbReference type="NCBI Taxonomy" id="1232801"/>
    <lineage>
        <taxon>Eukaryota</taxon>
        <taxon>Metazoa</taxon>
        <taxon>Ecdysozoa</taxon>
        <taxon>Arthropoda</taxon>
        <taxon>Crustacea</taxon>
        <taxon>Multicrustacea</taxon>
        <taxon>Cirripedia</taxon>
        <taxon>Thoracica</taxon>
        <taxon>Thoracicalcarea</taxon>
        <taxon>Balanomorpha</taxon>
        <taxon>Balanoidea</taxon>
        <taxon>Balanidae</taxon>
        <taxon>Amphibalaninae</taxon>
        <taxon>Amphibalanus</taxon>
    </lineage>
</organism>
<dbReference type="OrthoDB" id="756301at2759"/>
<feature type="repeat" description="Solcar" evidence="10">
    <location>
        <begin position="211"/>
        <end position="295"/>
    </location>
</feature>
<keyword evidence="3 11" id="KW-0813">Transport</keyword>
<dbReference type="Pfam" id="PF00153">
    <property type="entry name" value="Mito_carr"/>
    <property type="match status" value="3"/>
</dbReference>
<dbReference type="EMBL" id="VIIS01001446">
    <property type="protein sequence ID" value="KAF0298103.1"/>
    <property type="molecule type" value="Genomic_DNA"/>
</dbReference>
<keyword evidence="8" id="KW-0496">Mitochondrion</keyword>
<evidence type="ECO:0000256" key="7">
    <source>
        <dbReference type="ARBA" id="ARBA00022989"/>
    </source>
</evidence>
<keyword evidence="7" id="KW-1133">Transmembrane helix</keyword>
<evidence type="ECO:0000256" key="2">
    <source>
        <dbReference type="ARBA" id="ARBA00006375"/>
    </source>
</evidence>
<dbReference type="InterPro" id="IPR018108">
    <property type="entry name" value="MCP_transmembrane"/>
</dbReference>
<dbReference type="EMBL" id="VIIS01001446">
    <property type="protein sequence ID" value="KAF0298104.1"/>
    <property type="molecule type" value="Genomic_DNA"/>
</dbReference>
<evidence type="ECO:0000256" key="1">
    <source>
        <dbReference type="ARBA" id="ARBA00004448"/>
    </source>
</evidence>
<evidence type="ECO:0000313" key="12">
    <source>
        <dbReference type="EMBL" id="KAF0298104.1"/>
    </source>
</evidence>
<dbReference type="Gene3D" id="1.50.40.10">
    <property type="entry name" value="Mitochondrial carrier domain"/>
    <property type="match status" value="1"/>
</dbReference>
<evidence type="ECO:0000256" key="5">
    <source>
        <dbReference type="ARBA" id="ARBA00022737"/>
    </source>
</evidence>
<keyword evidence="9 10" id="KW-0472">Membrane</keyword>
<feature type="repeat" description="Solcar" evidence="10">
    <location>
        <begin position="18"/>
        <end position="108"/>
    </location>
</feature>
<comment type="subcellular location">
    <subcellularLocation>
        <location evidence="1">Mitochondrion inner membrane</location>
        <topology evidence="1">Multi-pass membrane protein</topology>
    </subcellularLocation>
</comment>
<reference evidence="12 13" key="1">
    <citation type="submission" date="2019-07" db="EMBL/GenBank/DDBJ databases">
        <title>Draft genome assembly of a fouling barnacle, Amphibalanus amphitrite (Darwin, 1854): The first reference genome for Thecostraca.</title>
        <authorList>
            <person name="Kim W."/>
        </authorList>
    </citation>
    <scope>NUCLEOTIDE SEQUENCE [LARGE SCALE GENOMIC DNA]</scope>
    <source>
        <strain evidence="12">SNU_AA5</strain>
        <tissue evidence="12">Soma without cirri and trophi</tissue>
    </source>
</reference>
<accession>A0A6A4W2V8</accession>
<dbReference type="InterPro" id="IPR023395">
    <property type="entry name" value="MCP_dom_sf"/>
</dbReference>
<evidence type="ECO:0000256" key="10">
    <source>
        <dbReference type="PROSITE-ProRule" id="PRU00282"/>
    </source>
</evidence>
<evidence type="ECO:0000256" key="9">
    <source>
        <dbReference type="ARBA" id="ARBA00023136"/>
    </source>
</evidence>
<name>A0A6A4W2V8_AMPAM</name>
<evidence type="ECO:0000256" key="4">
    <source>
        <dbReference type="ARBA" id="ARBA00022692"/>
    </source>
</evidence>
<keyword evidence="4 10" id="KW-0812">Transmembrane</keyword>